<dbReference type="InterPro" id="IPR028909">
    <property type="entry name" value="bL21-like"/>
</dbReference>
<dbReference type="HAMAP" id="MF_01363">
    <property type="entry name" value="Ribosomal_bL21"/>
    <property type="match status" value="1"/>
</dbReference>
<name>A0A955RIF4_9BACT</name>
<dbReference type="GO" id="GO:0005840">
    <property type="term" value="C:ribosome"/>
    <property type="evidence" value="ECO:0007669"/>
    <property type="project" value="UniProtKB-KW"/>
</dbReference>
<comment type="function">
    <text evidence="4 5">This protein binds to 23S rRNA in the presence of protein L20.</text>
</comment>
<dbReference type="SUPFAM" id="SSF141091">
    <property type="entry name" value="L21p-like"/>
    <property type="match status" value="1"/>
</dbReference>
<keyword evidence="4 5" id="KW-0699">rRNA-binding</keyword>
<evidence type="ECO:0000256" key="5">
    <source>
        <dbReference type="RuleBase" id="RU000562"/>
    </source>
</evidence>
<sequence length="103" mass="11471">MEDFAVIRTGGRQYMVSVNEVLEINTISGDPGKKVDIDEVLLVSKKGKAEIGKPLVKDAKVKVEIVEHVKGDKTQTNKFKAKSRYRKASGHRQTYTVIKVVSI</sequence>
<evidence type="ECO:0000313" key="6">
    <source>
        <dbReference type="EMBL" id="MCA9382305.1"/>
    </source>
</evidence>
<dbReference type="PANTHER" id="PTHR21349">
    <property type="entry name" value="50S RIBOSOMAL PROTEIN L21"/>
    <property type="match status" value="1"/>
</dbReference>
<dbReference type="GO" id="GO:0003735">
    <property type="term" value="F:structural constituent of ribosome"/>
    <property type="evidence" value="ECO:0007669"/>
    <property type="project" value="InterPro"/>
</dbReference>
<evidence type="ECO:0000256" key="1">
    <source>
        <dbReference type="ARBA" id="ARBA00008563"/>
    </source>
</evidence>
<accession>A0A955RIF4</accession>
<comment type="subunit">
    <text evidence="4">Part of the 50S ribosomal subunit. Contacts protein L20.</text>
</comment>
<proteinExistence type="inferred from homology"/>
<evidence type="ECO:0000313" key="7">
    <source>
        <dbReference type="Proteomes" id="UP000782843"/>
    </source>
</evidence>
<dbReference type="EMBL" id="JAGQLG010000103">
    <property type="protein sequence ID" value="MCA9382305.1"/>
    <property type="molecule type" value="Genomic_DNA"/>
</dbReference>
<dbReference type="NCBIfam" id="TIGR00061">
    <property type="entry name" value="L21"/>
    <property type="match status" value="1"/>
</dbReference>
<dbReference type="InterPro" id="IPR001787">
    <property type="entry name" value="Ribosomal_bL21"/>
</dbReference>
<gene>
    <name evidence="4 6" type="primary">rplU</name>
    <name evidence="6" type="ORF">KC660_02755</name>
</gene>
<evidence type="ECO:0000256" key="4">
    <source>
        <dbReference type="HAMAP-Rule" id="MF_01363"/>
    </source>
</evidence>
<organism evidence="6 7">
    <name type="scientific">Candidatus Dojkabacteria bacterium</name>
    <dbReference type="NCBI Taxonomy" id="2099670"/>
    <lineage>
        <taxon>Bacteria</taxon>
        <taxon>Candidatus Dojkabacteria</taxon>
    </lineage>
</organism>
<dbReference type="GO" id="GO:0005737">
    <property type="term" value="C:cytoplasm"/>
    <property type="evidence" value="ECO:0007669"/>
    <property type="project" value="UniProtKB-ARBA"/>
</dbReference>
<protein>
    <recommendedName>
        <fullName evidence="4">Large ribosomal subunit protein bL21</fullName>
    </recommendedName>
</protein>
<keyword evidence="2 4" id="KW-0689">Ribosomal protein</keyword>
<dbReference type="Proteomes" id="UP000782843">
    <property type="component" value="Unassembled WGS sequence"/>
</dbReference>
<dbReference type="PANTHER" id="PTHR21349:SF0">
    <property type="entry name" value="LARGE RIBOSOMAL SUBUNIT PROTEIN BL21M"/>
    <property type="match status" value="1"/>
</dbReference>
<dbReference type="InterPro" id="IPR036164">
    <property type="entry name" value="bL21-like_sf"/>
</dbReference>
<keyword evidence="4 5" id="KW-0694">RNA-binding</keyword>
<evidence type="ECO:0000256" key="2">
    <source>
        <dbReference type="ARBA" id="ARBA00022980"/>
    </source>
</evidence>
<dbReference type="GO" id="GO:0019843">
    <property type="term" value="F:rRNA binding"/>
    <property type="evidence" value="ECO:0007669"/>
    <property type="project" value="UniProtKB-UniRule"/>
</dbReference>
<reference evidence="6" key="1">
    <citation type="submission" date="2020-04" db="EMBL/GenBank/DDBJ databases">
        <authorList>
            <person name="Zhang T."/>
        </authorList>
    </citation>
    <scope>NUCLEOTIDE SEQUENCE</scope>
    <source>
        <strain evidence="6">HKST-UBA10</strain>
    </source>
</reference>
<reference evidence="6" key="2">
    <citation type="journal article" date="2021" name="Microbiome">
        <title>Successional dynamics and alternative stable states in a saline activated sludge microbial community over 9 years.</title>
        <authorList>
            <person name="Wang Y."/>
            <person name="Ye J."/>
            <person name="Ju F."/>
            <person name="Liu L."/>
            <person name="Boyd J.A."/>
            <person name="Deng Y."/>
            <person name="Parks D.H."/>
            <person name="Jiang X."/>
            <person name="Yin X."/>
            <person name="Woodcroft B.J."/>
            <person name="Tyson G.W."/>
            <person name="Hugenholtz P."/>
            <person name="Polz M.F."/>
            <person name="Zhang T."/>
        </authorList>
    </citation>
    <scope>NUCLEOTIDE SEQUENCE</scope>
    <source>
        <strain evidence="6">HKST-UBA10</strain>
    </source>
</reference>
<keyword evidence="3 4" id="KW-0687">Ribonucleoprotein</keyword>
<evidence type="ECO:0000256" key="3">
    <source>
        <dbReference type="ARBA" id="ARBA00023274"/>
    </source>
</evidence>
<dbReference type="GO" id="GO:0006412">
    <property type="term" value="P:translation"/>
    <property type="evidence" value="ECO:0007669"/>
    <property type="project" value="UniProtKB-UniRule"/>
</dbReference>
<dbReference type="AlphaFoldDB" id="A0A955RIF4"/>
<dbReference type="GO" id="GO:1990904">
    <property type="term" value="C:ribonucleoprotein complex"/>
    <property type="evidence" value="ECO:0007669"/>
    <property type="project" value="UniProtKB-KW"/>
</dbReference>
<comment type="similarity">
    <text evidence="1 4 5">Belongs to the bacterial ribosomal protein bL21 family.</text>
</comment>
<comment type="caution">
    <text evidence="6">The sequence shown here is derived from an EMBL/GenBank/DDBJ whole genome shotgun (WGS) entry which is preliminary data.</text>
</comment>
<dbReference type="Pfam" id="PF00829">
    <property type="entry name" value="Ribosomal_L21p"/>
    <property type="match status" value="1"/>
</dbReference>